<dbReference type="GO" id="GO:0016020">
    <property type="term" value="C:membrane"/>
    <property type="evidence" value="ECO:0007669"/>
    <property type="project" value="UniProtKB-SubCell"/>
</dbReference>
<dbReference type="Proteomes" id="UP000238916">
    <property type="component" value="Unassembled WGS sequence"/>
</dbReference>
<protein>
    <recommendedName>
        <fullName evidence="4">FtsK domain-containing protein</fullName>
    </recommendedName>
</protein>
<keyword evidence="2 3" id="KW-0067">ATP-binding</keyword>
<feature type="binding site" evidence="3">
    <location>
        <begin position="158"/>
        <end position="165"/>
    </location>
    <ligand>
        <name>ATP</name>
        <dbReference type="ChEBI" id="CHEBI:30616"/>
    </ligand>
</feature>
<reference evidence="6" key="1">
    <citation type="submission" date="2018-02" db="EMBL/GenBank/DDBJ databases">
        <authorList>
            <person name="Hausmann B."/>
        </authorList>
    </citation>
    <scope>NUCLEOTIDE SEQUENCE [LARGE SCALE GENOMIC DNA]</scope>
    <source>
        <strain evidence="6">Peat soil MAG SbF1</strain>
    </source>
</reference>
<dbReference type="AlphaFoldDB" id="A0A2U3LHV8"/>
<dbReference type="Gene3D" id="3.40.50.300">
    <property type="entry name" value="P-loop containing nucleotide triphosphate hydrolases"/>
    <property type="match status" value="1"/>
</dbReference>
<evidence type="ECO:0000256" key="3">
    <source>
        <dbReference type="PROSITE-ProRule" id="PRU00289"/>
    </source>
</evidence>
<feature type="domain" description="FtsK" evidence="4">
    <location>
        <begin position="141"/>
        <end position="314"/>
    </location>
</feature>
<dbReference type="GO" id="GO:0003677">
    <property type="term" value="F:DNA binding"/>
    <property type="evidence" value="ECO:0007669"/>
    <property type="project" value="InterPro"/>
</dbReference>
<gene>
    <name evidence="5" type="ORF">SBF1_5000009</name>
</gene>
<name>A0A2U3LHV8_9FIRM</name>
<dbReference type="InterPro" id="IPR002543">
    <property type="entry name" value="FtsK_dom"/>
</dbReference>
<dbReference type="PANTHER" id="PTHR22683">
    <property type="entry name" value="SPORULATION PROTEIN RELATED"/>
    <property type="match status" value="1"/>
</dbReference>
<dbReference type="EMBL" id="OMOF01000447">
    <property type="protein sequence ID" value="SPF51430.1"/>
    <property type="molecule type" value="Genomic_DNA"/>
</dbReference>
<dbReference type="PROSITE" id="PS50901">
    <property type="entry name" value="FTSK"/>
    <property type="match status" value="1"/>
</dbReference>
<evidence type="ECO:0000313" key="6">
    <source>
        <dbReference type="Proteomes" id="UP000238916"/>
    </source>
</evidence>
<dbReference type="InterPro" id="IPR027417">
    <property type="entry name" value="P-loop_NTPase"/>
</dbReference>
<evidence type="ECO:0000259" key="4">
    <source>
        <dbReference type="PROSITE" id="PS50901"/>
    </source>
</evidence>
<dbReference type="InterPro" id="IPR050206">
    <property type="entry name" value="FtsK/SpoIIIE/SftA"/>
</dbReference>
<dbReference type="PANTHER" id="PTHR22683:SF41">
    <property type="entry name" value="DNA TRANSLOCASE FTSK"/>
    <property type="match status" value="1"/>
</dbReference>
<sequence>MTQQRIKLNPLGDLVDMAIYVYHQLSDVPLDMKVQQVLDGTHLVNHFDHAPKIIERRPSESGMQIIWSLPPGLDTKDFDSRRLAIEQQTGTIVKIEPGANGAVVVMTLYRSKFPKEIPFNFSPKDYPDMMAPLPIGKDPAGKLIVADLADVYHMLVGGATGYGKTSELFVFVVSLLLAGCKVSAIDKKAIDFPLLEDYIEVAQDEESALKMLKSHLKEKEIRTAQLRAAKVQKIQKLKGQMVYQVLIMDEATGVENEESHAIIQTLVREARAGGIGLIITTQKPSANTWKGFTDVRSNLSGRICFYCNGDANDSQVILGKGNSRGAELPAIPGRCVWKWQTEEVLQSMFLDAETAIKVLEANNVPKRGAGESEIIEQRKNRIPT</sequence>
<evidence type="ECO:0000256" key="2">
    <source>
        <dbReference type="ARBA" id="ARBA00022840"/>
    </source>
</evidence>
<proteinExistence type="predicted"/>
<organism evidence="5 6">
    <name type="scientific">Candidatus Desulfosporosinus infrequens</name>
    <dbReference type="NCBI Taxonomy" id="2043169"/>
    <lineage>
        <taxon>Bacteria</taxon>
        <taxon>Bacillati</taxon>
        <taxon>Bacillota</taxon>
        <taxon>Clostridia</taxon>
        <taxon>Eubacteriales</taxon>
        <taxon>Desulfitobacteriaceae</taxon>
        <taxon>Desulfosporosinus</taxon>
    </lineage>
</organism>
<dbReference type="GO" id="GO:0005524">
    <property type="term" value="F:ATP binding"/>
    <property type="evidence" value="ECO:0007669"/>
    <property type="project" value="UniProtKB-UniRule"/>
</dbReference>
<dbReference type="SUPFAM" id="SSF52540">
    <property type="entry name" value="P-loop containing nucleoside triphosphate hydrolases"/>
    <property type="match status" value="1"/>
</dbReference>
<evidence type="ECO:0000256" key="1">
    <source>
        <dbReference type="ARBA" id="ARBA00022741"/>
    </source>
</evidence>
<dbReference type="Pfam" id="PF01580">
    <property type="entry name" value="FtsK_SpoIIIE"/>
    <property type="match status" value="1"/>
</dbReference>
<keyword evidence="1 3" id="KW-0547">Nucleotide-binding</keyword>
<accession>A0A2U3LHV8</accession>
<dbReference type="OrthoDB" id="9807790at2"/>
<evidence type="ECO:0000313" key="5">
    <source>
        <dbReference type="EMBL" id="SPF51430.1"/>
    </source>
</evidence>